<feature type="binding site" evidence="17">
    <location>
        <position position="176"/>
    </location>
    <ligand>
        <name>ATP</name>
        <dbReference type="ChEBI" id="CHEBI:30616"/>
        <label>1</label>
    </ligand>
</feature>
<evidence type="ECO:0000256" key="15">
    <source>
        <dbReference type="ARBA" id="ARBA00048816"/>
    </source>
</evidence>
<dbReference type="GO" id="GO:0005524">
    <property type="term" value="F:ATP binding"/>
    <property type="evidence" value="ECO:0007669"/>
    <property type="project" value="UniProtKB-UniRule"/>
</dbReference>
<dbReference type="InterPro" id="IPR005483">
    <property type="entry name" value="CPSase_dom"/>
</dbReference>
<keyword evidence="9 17" id="KW-0547">Nucleotide-binding</keyword>
<evidence type="ECO:0000256" key="9">
    <source>
        <dbReference type="ARBA" id="ARBA00022741"/>
    </source>
</evidence>
<keyword evidence="8 17" id="KW-0677">Repeat</keyword>
<dbReference type="SMART" id="SM01096">
    <property type="entry name" value="CPSase_L_D3"/>
    <property type="match status" value="1"/>
</dbReference>
<feature type="binding site" evidence="17">
    <location>
        <position position="832"/>
    </location>
    <ligand>
        <name>Mg(2+)</name>
        <dbReference type="ChEBI" id="CHEBI:18420"/>
        <label>3</label>
    </ligand>
</feature>
<keyword evidence="10 17" id="KW-0067">ATP-binding</keyword>
<keyword evidence="13" id="KW-0464">Manganese</keyword>
<dbReference type="NCBIfam" id="NF003671">
    <property type="entry name" value="PRK05294.1"/>
    <property type="match status" value="1"/>
</dbReference>
<dbReference type="Pfam" id="PF25596">
    <property type="entry name" value="CPSase_L_D1"/>
    <property type="match status" value="2"/>
</dbReference>
<feature type="binding site" evidence="17">
    <location>
        <position position="300"/>
    </location>
    <ligand>
        <name>Mg(2+)</name>
        <dbReference type="ChEBI" id="CHEBI:18420"/>
        <label>2</label>
    </ligand>
</feature>
<protein>
    <recommendedName>
        <fullName evidence="17">Carbamoyl phosphate synthase large chain</fullName>
        <ecNumber evidence="17">6.3.4.16</ecNumber>
        <ecNumber evidence="17">6.3.5.5</ecNumber>
    </recommendedName>
    <alternativeName>
        <fullName evidence="17">Carbamoyl phosphate synthetase ammonia chain</fullName>
    </alternativeName>
</protein>
<dbReference type="EC" id="6.3.4.16" evidence="17"/>
<dbReference type="FunFam" id="3.30.470.20:FF:000026">
    <property type="entry name" value="Carbamoyl-phosphate synthase large chain"/>
    <property type="match status" value="1"/>
</dbReference>
<evidence type="ECO:0000256" key="16">
    <source>
        <dbReference type="ARBA" id="ARBA00060037"/>
    </source>
</evidence>
<dbReference type="GO" id="GO:0006541">
    <property type="term" value="P:glutamine metabolic process"/>
    <property type="evidence" value="ECO:0007669"/>
    <property type="project" value="TreeGrafter"/>
</dbReference>
<feature type="binding site" evidence="17">
    <location>
        <position position="779"/>
    </location>
    <ligand>
        <name>ATP</name>
        <dbReference type="ChEBI" id="CHEBI:30616"/>
        <label>2</label>
    </ligand>
</feature>
<comment type="caution">
    <text evidence="17">Lacks conserved residue(s) required for the propagation of feature annotation.</text>
</comment>
<comment type="cofactor">
    <cofactor evidence="1">
        <name>Mn(2+)</name>
        <dbReference type="ChEBI" id="CHEBI:29035"/>
    </cofactor>
</comment>
<dbReference type="GO" id="GO:0046872">
    <property type="term" value="F:metal ion binding"/>
    <property type="evidence" value="ECO:0007669"/>
    <property type="project" value="UniProtKB-KW"/>
</dbReference>
<comment type="function">
    <text evidence="17">Large subunit of the glutamine-dependent carbamoyl phosphate synthetase (CPSase). CPSase catalyzes the formation of carbamoyl phosphate from the ammonia moiety of glutamine, carbonate, and phosphate donated by ATP, constituting the first step of 2 biosynthetic pathways, one leading to arginine and/or urea and the other to pyrimidine nucleotides. The large subunit (synthetase) binds the substrates ammonia (free or transferred from glutamine from the small subunit), hydrogencarbonate and ATP and carries out an ATP-coupled ligase reaction, activating hydrogencarbonate by forming carboxy phosphate which reacts with ammonia to form carbamoyl phosphate.</text>
</comment>
<keyword evidence="21" id="KW-1185">Reference proteome</keyword>
<dbReference type="GO" id="GO:0044205">
    <property type="term" value="P:'de novo' UMP biosynthetic process"/>
    <property type="evidence" value="ECO:0007669"/>
    <property type="project" value="UniProtKB-UniRule"/>
</dbReference>
<feature type="binding site" evidence="17">
    <location>
        <position position="169"/>
    </location>
    <ligand>
        <name>ATP</name>
        <dbReference type="ChEBI" id="CHEBI:30616"/>
        <label>1</label>
    </ligand>
</feature>
<feature type="binding site" evidence="17">
    <location>
        <position position="242"/>
    </location>
    <ligand>
        <name>ATP</name>
        <dbReference type="ChEBI" id="CHEBI:30616"/>
        <label>1</label>
    </ligand>
</feature>
<comment type="subunit">
    <text evidence="17">Composed of two chains; the small (or glutamine) chain promotes the hydrolysis of glutamine to ammonia, which is used by the large (or ammonia) chain to synthesize carbamoyl phosphate. Tetramer of heterodimers (alpha,beta)4.</text>
</comment>
<dbReference type="EMBL" id="FODJ01000001">
    <property type="protein sequence ID" value="SEN61856.1"/>
    <property type="molecule type" value="Genomic_DNA"/>
</dbReference>
<evidence type="ECO:0000256" key="7">
    <source>
        <dbReference type="ARBA" id="ARBA00022723"/>
    </source>
</evidence>
<dbReference type="EC" id="6.3.5.5" evidence="17"/>
<evidence type="ECO:0000256" key="2">
    <source>
        <dbReference type="ARBA" id="ARBA00005077"/>
    </source>
</evidence>
<feature type="binding site" evidence="17">
    <location>
        <position position="284"/>
    </location>
    <ligand>
        <name>Mg(2+)</name>
        <dbReference type="ChEBI" id="CHEBI:18420"/>
        <label>1</label>
    </ligand>
</feature>
<dbReference type="Pfam" id="PF02786">
    <property type="entry name" value="CPSase_L_D2"/>
    <property type="match status" value="2"/>
</dbReference>
<dbReference type="InterPro" id="IPR013815">
    <property type="entry name" value="ATP_grasp_subdomain_1"/>
</dbReference>
<proteinExistence type="inferred from homology"/>
<evidence type="ECO:0000256" key="4">
    <source>
        <dbReference type="ARBA" id="ARBA00022571"/>
    </source>
</evidence>
<dbReference type="InterPro" id="IPR036897">
    <property type="entry name" value="CarbamoylP_synth_lsu_oligo_sf"/>
</dbReference>
<reference evidence="20 21" key="1">
    <citation type="submission" date="2016-10" db="EMBL/GenBank/DDBJ databases">
        <authorList>
            <person name="de Groot N.N."/>
        </authorList>
    </citation>
    <scope>NUCLEOTIDE SEQUENCE [LARGE SCALE GENOMIC DNA]</scope>
    <source>
        <strain evidence="20 21">CGMCC 1.10434</strain>
    </source>
</reference>
<dbReference type="PANTHER" id="PTHR11405:SF53">
    <property type="entry name" value="CARBAMOYL-PHOSPHATE SYNTHASE [AMMONIA], MITOCHONDRIAL"/>
    <property type="match status" value="1"/>
</dbReference>
<dbReference type="SUPFAM" id="SSF52335">
    <property type="entry name" value="Methylglyoxal synthase-like"/>
    <property type="match status" value="1"/>
</dbReference>
<gene>
    <name evidence="17" type="primary">carB</name>
    <name evidence="20" type="ORF">SAMN04488134_101488</name>
</gene>
<dbReference type="SUPFAM" id="SSF52440">
    <property type="entry name" value="PreATP-grasp domain"/>
    <property type="match status" value="2"/>
</dbReference>
<dbReference type="SMART" id="SM00851">
    <property type="entry name" value="MGS"/>
    <property type="match status" value="1"/>
</dbReference>
<comment type="domain">
    <text evidence="17">The large subunit is composed of 2 ATP-grasp domains that are involved in binding the 2 ATP molecules needed for carbamoyl phosphate synthesis. The N-terminal ATP-grasp domain (referred to as the carboxyphosphate synthetic component) catalyzes the ATP-dependent phosphorylation of hydrogencarbonate to carboxyphosphate and the subsequent nucleophilic attack by ammonia to form a carbamate intermediate. The C-terminal ATP-grasp domain (referred to as the carbamoyl phosphate synthetic component) then catalyzes the phosphorylation of carbamate with the second ATP to form the end product carbamoyl phosphate. The reactive and unstable enzyme intermediates are sequentially channeled from one active site to the next through the interior of the protein over a distance of at least 96 A.</text>
</comment>
<evidence type="ECO:0000259" key="19">
    <source>
        <dbReference type="PROSITE" id="PS51855"/>
    </source>
</evidence>
<comment type="catalytic activity">
    <reaction evidence="14 17">
        <text>hydrogencarbonate + NH4(+) + 2 ATP = carbamoyl phosphate + 2 ADP + phosphate + 2 H(+)</text>
        <dbReference type="Rhea" id="RHEA:18029"/>
        <dbReference type="ChEBI" id="CHEBI:15378"/>
        <dbReference type="ChEBI" id="CHEBI:17544"/>
        <dbReference type="ChEBI" id="CHEBI:28938"/>
        <dbReference type="ChEBI" id="CHEBI:30616"/>
        <dbReference type="ChEBI" id="CHEBI:43474"/>
        <dbReference type="ChEBI" id="CHEBI:58228"/>
        <dbReference type="ChEBI" id="CHEBI:456216"/>
        <dbReference type="EC" id="6.3.4.16"/>
    </reaction>
</comment>
<dbReference type="Proteomes" id="UP000199300">
    <property type="component" value="Unassembled WGS sequence"/>
</dbReference>
<dbReference type="Pfam" id="PF02787">
    <property type="entry name" value="CPSase_L_D3"/>
    <property type="match status" value="1"/>
</dbReference>
<feature type="binding site" evidence="17">
    <location>
        <position position="832"/>
    </location>
    <ligand>
        <name>Mn(2+)</name>
        <dbReference type="ChEBI" id="CHEBI:29035"/>
        <label>3</label>
    </ligand>
</feature>
<name>A0A1H8I170_9BACI</name>
<dbReference type="PRINTS" id="PR00098">
    <property type="entry name" value="CPSASE"/>
</dbReference>
<dbReference type="PROSITE" id="PS00866">
    <property type="entry name" value="CPSASE_1"/>
    <property type="match status" value="1"/>
</dbReference>
<dbReference type="Gene3D" id="3.30.1490.20">
    <property type="entry name" value="ATP-grasp fold, A domain"/>
    <property type="match status" value="1"/>
</dbReference>
<feature type="region of interest" description="Allosteric domain" evidence="17">
    <location>
        <begin position="930"/>
        <end position="1066"/>
    </location>
</feature>
<dbReference type="NCBIfam" id="NF009455">
    <property type="entry name" value="PRK12815.1"/>
    <property type="match status" value="1"/>
</dbReference>
<dbReference type="PROSITE" id="PS00867">
    <property type="entry name" value="CPSASE_2"/>
    <property type="match status" value="2"/>
</dbReference>
<keyword evidence="6 17" id="KW-0028">Amino-acid biosynthesis</keyword>
<dbReference type="InterPro" id="IPR033937">
    <property type="entry name" value="MGS_CPS_CarB"/>
</dbReference>
<dbReference type="InterPro" id="IPR011761">
    <property type="entry name" value="ATP-grasp"/>
</dbReference>
<dbReference type="InterPro" id="IPR016185">
    <property type="entry name" value="PreATP-grasp_dom_sf"/>
</dbReference>
<dbReference type="GO" id="GO:0006526">
    <property type="term" value="P:L-arginine biosynthetic process"/>
    <property type="evidence" value="ECO:0007669"/>
    <property type="project" value="UniProtKB-UniRule"/>
</dbReference>
<evidence type="ECO:0000313" key="20">
    <source>
        <dbReference type="EMBL" id="SEN61856.1"/>
    </source>
</evidence>
<dbReference type="Gene3D" id="3.30.470.20">
    <property type="entry name" value="ATP-grasp fold, B domain"/>
    <property type="match status" value="2"/>
</dbReference>
<feature type="binding site" evidence="17">
    <location>
        <position position="746"/>
    </location>
    <ligand>
        <name>ATP</name>
        <dbReference type="ChEBI" id="CHEBI:30616"/>
        <label>2</label>
    </ligand>
</feature>
<feature type="binding site" evidence="17">
    <location>
        <position position="298"/>
    </location>
    <ligand>
        <name>Mg(2+)</name>
        <dbReference type="ChEBI" id="CHEBI:18420"/>
        <label>2</label>
    </ligand>
</feature>
<feature type="binding site" evidence="17">
    <location>
        <position position="832"/>
    </location>
    <ligand>
        <name>Mn(2+)</name>
        <dbReference type="ChEBI" id="CHEBI:29035"/>
        <label>4</label>
    </ligand>
</feature>
<dbReference type="FunFam" id="3.30.470.20:FF:000001">
    <property type="entry name" value="Carbamoyl-phosphate synthase large chain"/>
    <property type="match status" value="1"/>
</dbReference>
<feature type="binding site" evidence="17">
    <location>
        <position position="777"/>
    </location>
    <ligand>
        <name>ATP</name>
        <dbReference type="ChEBI" id="CHEBI:30616"/>
        <label>2</label>
    </ligand>
</feature>
<dbReference type="UniPathway" id="UPA00068">
    <property type="reaction ID" value="UER00171"/>
</dbReference>
<dbReference type="UniPathway" id="UPA00070">
    <property type="reaction ID" value="UER00115"/>
</dbReference>
<dbReference type="STRING" id="872970.SAMN04488134_101488"/>
<dbReference type="Pfam" id="PF02142">
    <property type="entry name" value="MGS"/>
    <property type="match status" value="1"/>
</dbReference>
<dbReference type="Gene3D" id="1.10.1030.10">
    <property type="entry name" value="Carbamoyl-phosphate synthetase, large subunit oligomerisation domain"/>
    <property type="match status" value="1"/>
</dbReference>
<feature type="binding site" evidence="17">
    <location>
        <position position="834"/>
    </location>
    <ligand>
        <name>Mg(2+)</name>
        <dbReference type="ChEBI" id="CHEBI:18420"/>
        <label>4</label>
    </ligand>
</feature>
<feature type="binding site" evidence="17">
    <location>
        <position position="778"/>
    </location>
    <ligand>
        <name>ATP</name>
        <dbReference type="ChEBI" id="CHEBI:30616"/>
        <label>2</label>
    </ligand>
</feature>
<evidence type="ECO:0000313" key="21">
    <source>
        <dbReference type="Proteomes" id="UP000199300"/>
    </source>
</evidence>
<dbReference type="FunFam" id="3.40.50.20:FF:000001">
    <property type="entry name" value="Carbamoyl-phosphate synthase large chain"/>
    <property type="match status" value="2"/>
</dbReference>
<evidence type="ECO:0000256" key="3">
    <source>
        <dbReference type="ARBA" id="ARBA00009799"/>
    </source>
</evidence>
<comment type="cofactor">
    <cofactor evidence="17">
        <name>Mg(2+)</name>
        <dbReference type="ChEBI" id="CHEBI:18420"/>
    </cofactor>
    <cofactor evidence="17">
        <name>Mn(2+)</name>
        <dbReference type="ChEBI" id="CHEBI:29035"/>
    </cofactor>
    <text evidence="17">Binds 4 Mg(2+) or Mn(2+) ions per subunit.</text>
</comment>
<keyword evidence="11" id="KW-0460">Magnesium</keyword>
<dbReference type="GO" id="GO:0005737">
    <property type="term" value="C:cytoplasm"/>
    <property type="evidence" value="ECO:0007669"/>
    <property type="project" value="TreeGrafter"/>
</dbReference>
<feature type="binding site" evidence="17">
    <location>
        <position position="284"/>
    </location>
    <ligand>
        <name>ATP</name>
        <dbReference type="ChEBI" id="CHEBI:30616"/>
        <label>1</label>
    </ligand>
</feature>
<feature type="binding site" evidence="17">
    <location>
        <position position="298"/>
    </location>
    <ligand>
        <name>ATP</name>
        <dbReference type="ChEBI" id="CHEBI:30616"/>
        <label>1</label>
    </ligand>
</feature>
<feature type="binding site" evidence="17">
    <location>
        <position position="780"/>
    </location>
    <ligand>
        <name>ATP</name>
        <dbReference type="ChEBI" id="CHEBI:30616"/>
        <label>2</label>
    </ligand>
</feature>
<feature type="binding site" evidence="17">
    <location>
        <position position="752"/>
    </location>
    <ligand>
        <name>ATP</name>
        <dbReference type="ChEBI" id="CHEBI:30616"/>
        <label>2</label>
    </ligand>
</feature>
<dbReference type="InterPro" id="IPR058047">
    <property type="entry name" value="CPSase_preATP-grasp"/>
</dbReference>
<evidence type="ECO:0000256" key="11">
    <source>
        <dbReference type="ARBA" id="ARBA00022842"/>
    </source>
</evidence>
<dbReference type="InterPro" id="IPR005480">
    <property type="entry name" value="CPSase_lsu_oligo"/>
</dbReference>
<evidence type="ECO:0000256" key="10">
    <source>
        <dbReference type="ARBA" id="ARBA00022840"/>
    </source>
</evidence>
<feature type="binding site" evidence="17">
    <location>
        <position position="834"/>
    </location>
    <ligand>
        <name>Mn(2+)</name>
        <dbReference type="ChEBI" id="CHEBI:29035"/>
        <label>4</label>
    </ligand>
</feature>
<dbReference type="InterPro" id="IPR006275">
    <property type="entry name" value="CPSase_lsu"/>
</dbReference>
<evidence type="ECO:0000256" key="17">
    <source>
        <dbReference type="HAMAP-Rule" id="MF_01210"/>
    </source>
</evidence>
<dbReference type="PROSITE" id="PS50975">
    <property type="entry name" value="ATP_GRASP"/>
    <property type="match status" value="2"/>
</dbReference>
<feature type="domain" description="MGS-like" evidence="19">
    <location>
        <begin position="930"/>
        <end position="1066"/>
    </location>
</feature>
<feature type="binding site" evidence="17">
    <location>
        <position position="284"/>
    </location>
    <ligand>
        <name>Mn(2+)</name>
        <dbReference type="ChEBI" id="CHEBI:29035"/>
        <label>1</label>
    </ligand>
</feature>
<organism evidence="20 21">
    <name type="scientific">Amphibacillus marinus</name>
    <dbReference type="NCBI Taxonomy" id="872970"/>
    <lineage>
        <taxon>Bacteria</taxon>
        <taxon>Bacillati</taxon>
        <taxon>Bacillota</taxon>
        <taxon>Bacilli</taxon>
        <taxon>Bacillales</taxon>
        <taxon>Bacillaceae</taxon>
        <taxon>Amphibacillus</taxon>
    </lineage>
</organism>
<dbReference type="SUPFAM" id="SSF48108">
    <property type="entry name" value="Carbamoyl phosphate synthetase, large subunit connection domain"/>
    <property type="match status" value="1"/>
</dbReference>
<feature type="binding site" evidence="17">
    <location>
        <position position="243"/>
    </location>
    <ligand>
        <name>ATP</name>
        <dbReference type="ChEBI" id="CHEBI:30616"/>
        <label>1</label>
    </ligand>
</feature>
<comment type="pathway">
    <text evidence="2 17">Amino-acid biosynthesis; L-arginine biosynthesis; carbamoyl phosphate from bicarbonate: step 1/1.</text>
</comment>
<dbReference type="FunFam" id="3.30.1490.20:FF:000001">
    <property type="entry name" value="Carbamoyl-phosphate synthase large chain"/>
    <property type="match status" value="1"/>
</dbReference>
<dbReference type="HAMAP" id="MF_01210_A">
    <property type="entry name" value="CPSase_L_chain_A"/>
    <property type="match status" value="1"/>
</dbReference>
<feature type="binding site" evidence="17">
    <location>
        <position position="298"/>
    </location>
    <ligand>
        <name>Mn(2+)</name>
        <dbReference type="ChEBI" id="CHEBI:29035"/>
        <label>1</label>
    </ligand>
</feature>
<feature type="binding site" evidence="17">
    <location>
        <position position="208"/>
    </location>
    <ligand>
        <name>ATP</name>
        <dbReference type="ChEBI" id="CHEBI:30616"/>
        <label>1</label>
    </ligand>
</feature>
<dbReference type="GO" id="GO:0004087">
    <property type="term" value="F:carbamoyl-phosphate synthase (ammonia) activity"/>
    <property type="evidence" value="ECO:0007669"/>
    <property type="project" value="UniProtKB-EC"/>
</dbReference>
<feature type="binding site" evidence="17">
    <location>
        <position position="298"/>
    </location>
    <ligand>
        <name>Mg(2+)</name>
        <dbReference type="ChEBI" id="CHEBI:18420"/>
        <label>1</label>
    </ligand>
</feature>
<evidence type="ECO:0000256" key="5">
    <source>
        <dbReference type="ARBA" id="ARBA00022598"/>
    </source>
</evidence>
<feature type="binding site" evidence="17">
    <location>
        <position position="820"/>
    </location>
    <ligand>
        <name>Mn(2+)</name>
        <dbReference type="ChEBI" id="CHEBI:29035"/>
        <label>3</label>
    </ligand>
</feature>
<comment type="similarity">
    <text evidence="3 17">Belongs to the CarB family.</text>
</comment>
<dbReference type="PANTHER" id="PTHR11405">
    <property type="entry name" value="CARBAMOYLTRANSFERASE FAMILY MEMBER"/>
    <property type="match status" value="1"/>
</dbReference>
<keyword evidence="7" id="KW-0479">Metal-binding</keyword>
<evidence type="ECO:0000256" key="12">
    <source>
        <dbReference type="ARBA" id="ARBA00022975"/>
    </source>
</evidence>
<feature type="binding site" evidence="17">
    <location>
        <position position="300"/>
    </location>
    <ligand>
        <name>Mn(2+)</name>
        <dbReference type="ChEBI" id="CHEBI:29035"/>
        <label>2</label>
    </ligand>
</feature>
<dbReference type="HAMAP" id="MF_01210_B">
    <property type="entry name" value="CPSase_L_chain_B"/>
    <property type="match status" value="1"/>
</dbReference>
<feature type="binding site" evidence="17">
    <location>
        <position position="820"/>
    </location>
    <ligand>
        <name>ATP</name>
        <dbReference type="ChEBI" id="CHEBI:30616"/>
        <label>2</label>
    </ligand>
</feature>
<dbReference type="OrthoDB" id="9804197at2"/>
<feature type="region of interest" description="Carboxyphosphate synthetic domain" evidence="17">
    <location>
        <begin position="1"/>
        <end position="401"/>
    </location>
</feature>
<keyword evidence="5 17" id="KW-0436">Ligase</keyword>
<feature type="binding site" evidence="17">
    <location>
        <position position="210"/>
    </location>
    <ligand>
        <name>ATP</name>
        <dbReference type="ChEBI" id="CHEBI:30616"/>
        <label>1</label>
    </ligand>
</feature>
<feature type="binding site" evidence="17">
    <location>
        <position position="298"/>
    </location>
    <ligand>
        <name>Mn(2+)</name>
        <dbReference type="ChEBI" id="CHEBI:29035"/>
        <label>2</label>
    </ligand>
</feature>
<dbReference type="InterPro" id="IPR036914">
    <property type="entry name" value="MGS-like_dom_sf"/>
</dbReference>
<dbReference type="PROSITE" id="PS51855">
    <property type="entry name" value="MGS"/>
    <property type="match status" value="1"/>
</dbReference>
<evidence type="ECO:0000256" key="13">
    <source>
        <dbReference type="ARBA" id="ARBA00023211"/>
    </source>
</evidence>
<evidence type="ECO:0000256" key="1">
    <source>
        <dbReference type="ARBA" id="ARBA00001936"/>
    </source>
</evidence>
<dbReference type="InterPro" id="IPR005479">
    <property type="entry name" value="CPAse_ATP-bd"/>
</dbReference>
<feature type="domain" description="ATP-grasp" evidence="18">
    <location>
        <begin position="671"/>
        <end position="861"/>
    </location>
</feature>
<feature type="binding site" evidence="17">
    <location>
        <position position="215"/>
    </location>
    <ligand>
        <name>ATP</name>
        <dbReference type="ChEBI" id="CHEBI:30616"/>
        <label>1</label>
    </ligand>
</feature>
<keyword evidence="4 17" id="KW-0055">Arginine biosynthesis</keyword>
<dbReference type="SMART" id="SM01209">
    <property type="entry name" value="GARS_A"/>
    <property type="match status" value="1"/>
</dbReference>
<dbReference type="CDD" id="cd01424">
    <property type="entry name" value="MGS_CPS_II"/>
    <property type="match status" value="1"/>
</dbReference>
<sequence length="1066" mass="117351">MPKRKDINKILVIGSGPIIIGQAAEFDYSGTQACQALKEEGYTVILANSNPATIMTDPTIADTVYMEPLTVEFLSKIIRSERPDAILPTLGGQTGLNLAVALQESGVLDQYPTEMLGTSLEAIQLAEDREKFRQLMHQLAEPVPESEIVTTVDQAVQFSHVIGFPLIVRPAYTLGGTGGGMCYDELELREITRNGLNLSPVGQCLIERNIAGFKEIEYEVMRDHNDQAIVVCNMENIDPVGIHTGDSIVVAPSQTLSDREYQLLRNASLKIIRALKIEGGCNVQLALDPDSFNYYIIEVNPRVSRSSALASKATGYPIAKIAAKIAIGLTLDEIKNPVTLTTYAAFEPALDYVVTKFPRFPFDKFTSGNRTLGTQMKATGEVMAIGRNFEEAFLKGIRSLDFNADDFYLSELIPLSNHDLEEKVVKADDQRIFVLAELLRRGYQAETLHQMTKIDRFFLTKIAKIVAFEQELAVTGLNREQLICAKQIGFSDVQIARITGQSEDEVYQTRLADGVQPVYKMVDTCAAEFESATPYFYSSYESEQESVVSDREKVIVIGSGPIRIGQGIEFDYATVHSVLALKELGYEAIIMNSNPETVSTDFSVSDKLYFEPLTLEDVMHVVNLEKPIGVIVQFGGQTAINLAEGLERRGVKILGTSLEAIDRAEDRDKFEQLLSQLRIPQPKGKSVREIAQAKDVAQSIGYPVLVRPSYVIGGSQMEIVYTEEELQHYLEKTVHIKRKHPVLIDKYLTGIEVEVDAISDGETTIIPGIMEHIERAGVHSGDSIAVYPTQRIKPEIKQQLIDTTIKIAEKLGIKGLINIQFVVHKANVYVLEVNPRASRTIPFLSKITGVTMANLATRAILGEKLADKGYESGLLPEADHVSVKVPVFSFEKLRSVDTILGPEMKSTGEAIGRDKTLAKALFKGLVASGISIPFEGSVLMTVADKDKEEAAIIAGRFSALGFQIYATSGTAQFLSEQGVLVTEVDKIGSDQENVLSIIEENRVQFVVNTLTSGKKPRSDGFRIRREAVEHGIACLTSLDTATAILDVIDSTTFSAHPIVENQEVIR</sequence>
<feature type="binding site" evidence="17">
    <location>
        <position position="241"/>
    </location>
    <ligand>
        <name>ATP</name>
        <dbReference type="ChEBI" id="CHEBI:30616"/>
        <label>1</label>
    </ligand>
</feature>
<feature type="binding site" evidence="17">
    <location>
        <position position="832"/>
    </location>
    <ligand>
        <name>ATP</name>
        <dbReference type="ChEBI" id="CHEBI:30616"/>
        <label>2</label>
    </ligand>
</feature>
<feature type="binding site" evidence="17">
    <location>
        <position position="832"/>
    </location>
    <ligand>
        <name>Mg(2+)</name>
        <dbReference type="ChEBI" id="CHEBI:18420"/>
        <label>4</label>
    </ligand>
</feature>
<feature type="region of interest" description="Carbamoyl phosphate synthetic domain" evidence="17">
    <location>
        <begin position="547"/>
        <end position="929"/>
    </location>
</feature>
<feature type="domain" description="ATP-grasp" evidence="18">
    <location>
        <begin position="133"/>
        <end position="327"/>
    </location>
</feature>
<dbReference type="Gene3D" id="3.40.50.1380">
    <property type="entry name" value="Methylglyoxal synthase-like domain"/>
    <property type="match status" value="1"/>
</dbReference>
<comment type="catalytic activity">
    <reaction evidence="15 17">
        <text>hydrogencarbonate + L-glutamine + 2 ATP + H2O = carbamoyl phosphate + L-glutamate + 2 ADP + phosphate + 2 H(+)</text>
        <dbReference type="Rhea" id="RHEA:18633"/>
        <dbReference type="ChEBI" id="CHEBI:15377"/>
        <dbReference type="ChEBI" id="CHEBI:15378"/>
        <dbReference type="ChEBI" id="CHEBI:17544"/>
        <dbReference type="ChEBI" id="CHEBI:29985"/>
        <dbReference type="ChEBI" id="CHEBI:30616"/>
        <dbReference type="ChEBI" id="CHEBI:43474"/>
        <dbReference type="ChEBI" id="CHEBI:58228"/>
        <dbReference type="ChEBI" id="CHEBI:58359"/>
        <dbReference type="ChEBI" id="CHEBI:456216"/>
        <dbReference type="EC" id="6.3.5.5"/>
    </reaction>
</comment>
<feature type="binding site" evidence="17">
    <location>
        <position position="175"/>
    </location>
    <ligand>
        <name>ATP</name>
        <dbReference type="ChEBI" id="CHEBI:30616"/>
        <label>1</label>
    </ligand>
</feature>
<evidence type="ECO:0000256" key="6">
    <source>
        <dbReference type="ARBA" id="ARBA00022605"/>
    </source>
</evidence>
<comment type="pathway">
    <text evidence="17">Pyrimidine metabolism; UMP biosynthesis via de novo pathway; (S)-dihydroorotate from bicarbonate: step 1/3.</text>
</comment>
<dbReference type="Gene3D" id="3.40.50.20">
    <property type="match status" value="2"/>
</dbReference>
<dbReference type="SUPFAM" id="SSF56059">
    <property type="entry name" value="Glutathione synthetase ATP-binding domain-like"/>
    <property type="match status" value="2"/>
</dbReference>
<feature type="binding site" evidence="17">
    <location>
        <position position="820"/>
    </location>
    <ligand>
        <name>Mg(2+)</name>
        <dbReference type="ChEBI" id="CHEBI:18420"/>
        <label>3</label>
    </ligand>
</feature>
<dbReference type="InterPro" id="IPR011607">
    <property type="entry name" value="MGS-like_dom"/>
</dbReference>
<dbReference type="NCBIfam" id="TIGR01369">
    <property type="entry name" value="CPSaseII_lrg"/>
    <property type="match status" value="1"/>
</dbReference>
<evidence type="ECO:0000259" key="18">
    <source>
        <dbReference type="PROSITE" id="PS50975"/>
    </source>
</evidence>
<feature type="binding site" evidence="17">
    <location>
        <position position="129"/>
    </location>
    <ligand>
        <name>ATP</name>
        <dbReference type="ChEBI" id="CHEBI:30616"/>
        <label>1</label>
    </ligand>
</feature>
<dbReference type="GO" id="GO:0004088">
    <property type="term" value="F:carbamoyl-phosphate synthase (glutamine-hydrolyzing) activity"/>
    <property type="evidence" value="ECO:0007669"/>
    <property type="project" value="UniProtKB-UniRule"/>
</dbReference>
<dbReference type="AlphaFoldDB" id="A0A1H8I170"/>
<keyword evidence="12 17" id="KW-0665">Pyrimidine biosynthesis</keyword>
<dbReference type="RefSeq" id="WP_091494434.1">
    <property type="nucleotide sequence ID" value="NZ_FODJ01000001.1"/>
</dbReference>
<evidence type="ECO:0000256" key="14">
    <source>
        <dbReference type="ARBA" id="ARBA00047359"/>
    </source>
</evidence>
<feature type="binding site" evidence="17">
    <location>
        <position position="748"/>
    </location>
    <ligand>
        <name>ATP</name>
        <dbReference type="ChEBI" id="CHEBI:30616"/>
        <label>2</label>
    </ligand>
</feature>
<dbReference type="FunFam" id="3.40.50.1380:FF:000011">
    <property type="entry name" value="Carbamoyl-phosphate synthase large chain"/>
    <property type="match status" value="1"/>
</dbReference>
<comment type="function">
    <text evidence="16">Small subunit of the glutamine-dependent carbamoyl phosphate synthetase (CPSase). CPSase catalyzes the formation of carbamoyl phosphate from the ammonia moiety of glutamine, carbonate, and phosphate donated by ATP, constituting the first step of the biosynthetic pathway leading to pyrimidine nucleotides. The large subunit (synthetase) binds the substrates ammonia (free or transferred from glutamine from the small subunit), hydrogencarbonate and ATP and carries out an ATP-coupled ligase reaction, activating hydrogencarbonate by forming carboxy phosphate which reacts with ammonia to form carbamoyl phosphate.</text>
</comment>
<accession>A0A1H8I170</accession>
<evidence type="ECO:0000256" key="8">
    <source>
        <dbReference type="ARBA" id="ARBA00022737"/>
    </source>
</evidence>
<dbReference type="FunFam" id="1.10.1030.10:FF:000002">
    <property type="entry name" value="Carbamoyl-phosphate synthase large chain"/>
    <property type="match status" value="1"/>
</dbReference>
<feature type="binding site" evidence="17">
    <location>
        <position position="707"/>
    </location>
    <ligand>
        <name>ATP</name>
        <dbReference type="ChEBI" id="CHEBI:30616"/>
        <label>2</label>
    </ligand>
</feature>